<sequence>MSTTSVTTTVQLSISQPDAEDVRVFWREDNPELLALALVDVAPGVTLHLHDDSRDRPYLDKLIATLSEVRDRMSEQARDQGA</sequence>
<proteinExistence type="predicted"/>
<dbReference type="RefSeq" id="WP_077692893.1">
    <property type="nucleotide sequence ID" value="NZ_JACCHL010000001.1"/>
</dbReference>
<reference evidence="2" key="1">
    <citation type="submission" date="2016-08" db="EMBL/GenBank/DDBJ databases">
        <authorList>
            <person name="Seilhamer J.J."/>
        </authorList>
    </citation>
    <scope>NUCLEOTIDE SEQUENCE [LARGE SCALE GENOMIC DNA]</scope>
    <source>
        <strain evidence="2">UTMC102</strain>
    </source>
</reference>
<dbReference type="Proteomes" id="UP000584931">
    <property type="component" value="Unassembled WGS sequence"/>
</dbReference>
<evidence type="ECO:0000313" key="3">
    <source>
        <dbReference type="Proteomes" id="UP000189004"/>
    </source>
</evidence>
<evidence type="ECO:0000313" key="1">
    <source>
        <dbReference type="EMBL" id="NYH53080.1"/>
    </source>
</evidence>
<dbReference type="OrthoDB" id="3431286at2"/>
<accession>A0A7Y9XE23</accession>
<dbReference type="EMBL" id="JACCHL010000001">
    <property type="protein sequence ID" value="NYH53080.1"/>
    <property type="molecule type" value="Genomic_DNA"/>
</dbReference>
<comment type="caution">
    <text evidence="2">The sequence shown here is derived from an EMBL/GenBank/DDBJ whole genome shotgun (WGS) entry which is preliminary data.</text>
</comment>
<dbReference type="AlphaFoldDB" id="A0A1V3C7I0"/>
<protein>
    <submittedName>
        <fullName evidence="2">Uncharacterized protein</fullName>
    </submittedName>
</protein>
<evidence type="ECO:0000313" key="2">
    <source>
        <dbReference type="EMBL" id="OOC56449.1"/>
    </source>
</evidence>
<keyword evidence="3" id="KW-1185">Reference proteome</keyword>
<evidence type="ECO:0000313" key="4">
    <source>
        <dbReference type="Proteomes" id="UP000584931"/>
    </source>
</evidence>
<reference evidence="1 4" key="3">
    <citation type="submission" date="2020-07" db="EMBL/GenBank/DDBJ databases">
        <title>Sequencing the genomes of 1000 actinobacteria strains.</title>
        <authorList>
            <person name="Klenk H.-P."/>
        </authorList>
    </citation>
    <scope>NUCLEOTIDE SEQUENCE [LARGE SCALE GENOMIC DNA]</scope>
    <source>
        <strain evidence="1 4">DSM 45278</strain>
    </source>
</reference>
<dbReference type="EMBL" id="MCOK01000001">
    <property type="protein sequence ID" value="OOC56449.1"/>
    <property type="molecule type" value="Genomic_DNA"/>
</dbReference>
<name>A0A1V3C7I0_9ACTN</name>
<reference evidence="3" key="2">
    <citation type="submission" date="2016-08" db="EMBL/GenBank/DDBJ databases">
        <authorList>
            <person name="Tokovenko B."/>
            <person name="Kalinowski J."/>
        </authorList>
    </citation>
    <scope>NUCLEOTIDE SEQUENCE [LARGE SCALE GENOMIC DNA]</scope>
    <source>
        <strain evidence="3">UTMC102</strain>
    </source>
</reference>
<organism evidence="2 3">
    <name type="scientific">Nocardiopsis sinuspersici</name>
    <dbReference type="NCBI Taxonomy" id="501010"/>
    <lineage>
        <taxon>Bacteria</taxon>
        <taxon>Bacillati</taxon>
        <taxon>Actinomycetota</taxon>
        <taxon>Actinomycetes</taxon>
        <taxon>Streptosporangiales</taxon>
        <taxon>Nocardiopsidaceae</taxon>
        <taxon>Nocardiopsis</taxon>
    </lineage>
</organism>
<gene>
    <name evidence="1" type="ORF">HNR06_002669</name>
    <name evidence="2" type="ORF">NOSIN_23620</name>
</gene>
<dbReference type="Proteomes" id="UP000189004">
    <property type="component" value="Unassembled WGS sequence"/>
</dbReference>
<accession>A0A1V3C7I0</accession>